<feature type="signal peptide" evidence="2">
    <location>
        <begin position="1"/>
        <end position="22"/>
    </location>
</feature>
<dbReference type="Pfam" id="PF01738">
    <property type="entry name" value="DLH"/>
    <property type="match status" value="1"/>
</dbReference>
<feature type="domain" description="Dienelactone hydrolase" evidence="3">
    <location>
        <begin position="72"/>
        <end position="250"/>
    </location>
</feature>
<dbReference type="InterPro" id="IPR050261">
    <property type="entry name" value="FrsA_esterase"/>
</dbReference>
<dbReference type="InterPro" id="IPR029058">
    <property type="entry name" value="AB_hydrolase_fold"/>
</dbReference>
<feature type="chain" id="PRO_5004239160" description="Dienelactone hydrolase domain-containing protein" evidence="2">
    <location>
        <begin position="23"/>
        <end position="335"/>
    </location>
</feature>
<dbReference type="Gene3D" id="3.40.50.1820">
    <property type="entry name" value="alpha/beta hydrolase"/>
    <property type="match status" value="1"/>
</dbReference>
<dbReference type="InterPro" id="IPR002925">
    <property type="entry name" value="Dienelactn_hydro"/>
</dbReference>
<dbReference type="PANTHER" id="PTHR22946">
    <property type="entry name" value="DIENELACTONE HYDROLASE DOMAIN-CONTAINING PROTEIN-RELATED"/>
    <property type="match status" value="1"/>
</dbReference>
<dbReference type="PROSITE" id="PS51257">
    <property type="entry name" value="PROKAR_LIPOPROTEIN"/>
    <property type="match status" value="1"/>
</dbReference>
<keyword evidence="2" id="KW-0732">Signal</keyword>
<keyword evidence="1" id="KW-0378">Hydrolase</keyword>
<name>Q4JMX7_9BACT</name>
<proteinExistence type="predicted"/>
<dbReference type="AlphaFoldDB" id="Q4JMX7"/>
<organism evidence="4">
    <name type="scientific">uncultured bacterium BAC13K9BAC</name>
    <dbReference type="NCBI Taxonomy" id="332979"/>
    <lineage>
        <taxon>Bacteria</taxon>
        <taxon>environmental samples</taxon>
    </lineage>
</organism>
<sequence>MYRSFLLFLLMALIISSCSRTKKDPCENQEPKSIITATSDTLVCFESVDSYDLDYIDKKKVVIYGELFFPQSKKDTYNAVIMTHGSGGKRRYHNKYIDLLTEMGLVVFQLDHYAARKIKYDKTFSKVSGLTFMNDAYAALNILKTNNIINNVGYLGWSQGGVGPILSHFKFVNDLLPTKERFQASIALYPYCGFTFPSNVITETPLLMITGADDDLTPEAACRNIYSKFFRNDNKINLISMENARHGFDNPFLFFGITFDKLPNLKIINEDCTLTITKTGEIENMKGVVINTPEISEYFLDKCSFKGVTVKYNHEATQKALKEVSEFFSKNLSIE</sequence>
<evidence type="ECO:0000313" key="4">
    <source>
        <dbReference type="EMBL" id="AAY90020.1"/>
    </source>
</evidence>
<dbReference type="GO" id="GO:0052689">
    <property type="term" value="F:carboxylic ester hydrolase activity"/>
    <property type="evidence" value="ECO:0007669"/>
    <property type="project" value="UniProtKB-ARBA"/>
</dbReference>
<dbReference type="EMBL" id="DQ068067">
    <property type="protein sequence ID" value="AAY90020.1"/>
    <property type="molecule type" value="Genomic_DNA"/>
</dbReference>
<dbReference type="PANTHER" id="PTHR22946:SF9">
    <property type="entry name" value="POLYKETIDE TRANSFERASE AF380"/>
    <property type="match status" value="1"/>
</dbReference>
<evidence type="ECO:0000259" key="3">
    <source>
        <dbReference type="Pfam" id="PF01738"/>
    </source>
</evidence>
<protein>
    <recommendedName>
        <fullName evidence="3">Dienelactone hydrolase domain-containing protein</fullName>
    </recommendedName>
</protein>
<reference evidence="4" key="1">
    <citation type="journal article" date="2005" name="PLoS Biol.">
        <title>New insights into metabolic properties of marine bacteria encoding proteorhodopsins.</title>
        <authorList>
            <person name="Sabehi G."/>
            <person name="Loy A."/>
            <person name="Jung K.H."/>
            <person name="Partha R."/>
            <person name="Spudich J.L."/>
            <person name="Isaacson T."/>
            <person name="Hirschberg J."/>
            <person name="Wagner M."/>
            <person name="Beja O."/>
        </authorList>
    </citation>
    <scope>NUCLEOTIDE SEQUENCE</scope>
</reference>
<dbReference type="SUPFAM" id="SSF53474">
    <property type="entry name" value="alpha/beta-Hydrolases"/>
    <property type="match status" value="1"/>
</dbReference>
<accession>Q4JMX7</accession>
<evidence type="ECO:0000256" key="1">
    <source>
        <dbReference type="ARBA" id="ARBA00022801"/>
    </source>
</evidence>
<evidence type="ECO:0000256" key="2">
    <source>
        <dbReference type="SAM" id="SignalP"/>
    </source>
</evidence>